<dbReference type="AlphaFoldDB" id="A0AA35UZV4"/>
<dbReference type="NCBIfam" id="TIGR03079">
    <property type="entry name" value="CH4_NH3mon_ox_B"/>
    <property type="match status" value="1"/>
</dbReference>
<dbReference type="GO" id="GO:0004497">
    <property type="term" value="F:monooxygenase activity"/>
    <property type="evidence" value="ECO:0007669"/>
    <property type="project" value="UniProtKB-KW"/>
</dbReference>
<feature type="transmembrane region" description="Helical" evidence="1">
    <location>
        <begin position="20"/>
        <end position="39"/>
    </location>
</feature>
<dbReference type="InterPro" id="IPR023301">
    <property type="entry name" value="NH3_CH4_mOase_suB_N"/>
</dbReference>
<keyword evidence="1" id="KW-0472">Membrane</keyword>
<evidence type="ECO:0000313" key="2">
    <source>
        <dbReference type="EMBL" id="CAI8807700.1"/>
    </source>
</evidence>
<keyword evidence="1" id="KW-0812">Transmembrane</keyword>
<feature type="transmembrane region" description="Helical" evidence="1">
    <location>
        <begin position="247"/>
        <end position="266"/>
    </location>
</feature>
<proteinExistence type="predicted"/>
<dbReference type="InterPro" id="IPR006833">
    <property type="entry name" value="NH3_CH4_mOase_B"/>
</dbReference>
<accession>A0AA35UZV4</accession>
<dbReference type="NCBIfam" id="NF041640">
    <property type="entry name" value="AmoB_BACT"/>
    <property type="match status" value="1"/>
</dbReference>
<dbReference type="Pfam" id="PF04744">
    <property type="entry name" value="Monooxygenase_B"/>
    <property type="match status" value="1"/>
</dbReference>
<feature type="transmembrane region" description="Helical" evidence="1">
    <location>
        <begin position="201"/>
        <end position="219"/>
    </location>
</feature>
<dbReference type="InterPro" id="IPR023303">
    <property type="entry name" value="NH3_CH4_mOase_suB_C"/>
</dbReference>
<sequence length="426" mass="47523">MTQQQELERGEIMKTIKDRIAKWSAIGLLSAVAATAFYAPSASAHGEKSQAAFMRMRTIHWYDLSWSKEKVKINETVEIKGKFHVFEGWPETVDEPDVAFLNVGMPGPVFIRKESYIGGQLVPRSVRLEIGKTYDFRVVLKARRPGDWHVHTMMNVQGGGPIIGPGKWITVEGSMSEFRNPVTTLTGQTVDLENYNEGNTYFWHAFWFAIGVAWIGYWSRRPIFIPRLLMVDAGRADELVSATDRKVAMGFLAATILIVVMAMSSANSKYPITIPLQAGTMRGMKPLELPAPTVSVKVEDATYRVPGRAMRMKLTITNHGNSPIRLGEFYTASVRFLDSDVYKDTTGYPEDLLAEDGLSVSDNSPLAPGETRTVDVTASDAAWEVYRLSDIIYDPDSRFAGLLFFFDATGNRQVVQIDAPLIPSFM</sequence>
<dbReference type="Gene3D" id="1.10.287.710">
    <property type="entry name" value="Helix hairpin bin"/>
    <property type="match status" value="1"/>
</dbReference>
<dbReference type="EC" id="1.14.18.3" evidence="2"/>
<dbReference type="Proteomes" id="UP001158598">
    <property type="component" value="Chromosome"/>
</dbReference>
<evidence type="ECO:0000313" key="4">
    <source>
        <dbReference type="Proteomes" id="UP001158598"/>
    </source>
</evidence>
<dbReference type="Gene3D" id="2.60.120.570">
    <property type="entry name" value="Particulate methane monooxygenase, b subunit. Chain: A, domain 1"/>
    <property type="match status" value="1"/>
</dbReference>
<dbReference type="EMBL" id="OX458332">
    <property type="protein sequence ID" value="CAI8869177.1"/>
    <property type="molecule type" value="Genomic_DNA"/>
</dbReference>
<evidence type="ECO:0000313" key="3">
    <source>
        <dbReference type="EMBL" id="CAI8869177.1"/>
    </source>
</evidence>
<keyword evidence="1" id="KW-1133">Transmembrane helix</keyword>
<keyword evidence="2" id="KW-0503">Monooxygenase</keyword>
<dbReference type="EMBL" id="OX458332">
    <property type="protein sequence ID" value="CAI8807700.1"/>
    <property type="molecule type" value="Genomic_DNA"/>
</dbReference>
<gene>
    <name evidence="2" type="primary">pmoB</name>
    <name evidence="2" type="ORF">MCNOR_1692</name>
    <name evidence="3" type="ORF">MCNOR_2837</name>
</gene>
<dbReference type="Gene3D" id="2.60.40.1580">
    <property type="entry name" value="Particulate methane monooxygenase, b subunit. Chain: A, domain 3"/>
    <property type="match status" value="1"/>
</dbReference>
<name>A0AA35UZV4_METCP</name>
<reference evidence="2" key="1">
    <citation type="submission" date="2023-03" db="EMBL/GenBank/DDBJ databases">
        <authorList>
            <person name="Pearce D."/>
        </authorList>
    </citation>
    <scope>NUCLEOTIDE SEQUENCE</scope>
    <source>
        <strain evidence="2">Mc</strain>
    </source>
</reference>
<keyword evidence="2" id="KW-0560">Oxidoreductase</keyword>
<dbReference type="InterPro" id="IPR023141">
    <property type="entry name" value="NH3_CH4_mOase_suB_hlx_hairpin"/>
</dbReference>
<organism evidence="2 4">
    <name type="scientific">Methylococcus capsulatus</name>
    <dbReference type="NCBI Taxonomy" id="414"/>
    <lineage>
        <taxon>Bacteria</taxon>
        <taxon>Pseudomonadati</taxon>
        <taxon>Pseudomonadota</taxon>
        <taxon>Gammaproteobacteria</taxon>
        <taxon>Methylococcales</taxon>
        <taxon>Methylococcaceae</taxon>
        <taxon>Methylococcus</taxon>
    </lineage>
</organism>
<evidence type="ECO:0000256" key="1">
    <source>
        <dbReference type="SAM" id="Phobius"/>
    </source>
</evidence>
<protein>
    <submittedName>
        <fullName evidence="2">Particulate methane monooxygenase alpha subunit</fullName>
        <ecNumber evidence="2">1.14.18.3</ecNumber>
    </submittedName>
</protein>